<evidence type="ECO:0000256" key="2">
    <source>
        <dbReference type="SAM" id="Phobius"/>
    </source>
</evidence>
<sequence length="441" mass="49649">MADLINNTSEELSFSPTGSSAEPQTAVSKKPKEHNSLEDKRKFTDEEEEEEEGEEDEDDDDDDDDVTSSAFLEPSTLPWSADKNRRALTDQDDGISSEKGGSELEERDTGISRGSQDLSEEQSQEEGDVKSKTKWRESMPEGERWRDDEIKVKQGDKEDGSLADDEDEEDEEEDEGGLTWVSEKSSPGFTPQVTILNHSTKEVPEESGQLREKEVEPEMEHDSVVEVYQEWTTNDDKYYLCEHICKEKLRVVLAMVAAAILFPFLVWGGYALIPFDSPKLESAPLRVLYTLRCAFFASVPILLGVVVQGLARLRYSAVKPLIQSNLLNIEVAVHWHYVNESLGLFLFYFLQLAVMATYISQDLIKLVPLLTIVFVFGRLIYWLCLSLGSSARGFGFGFSFFPILVMLGTNLYFVCSSMGQDGVFDVAPPTSAPPPRQRWWG</sequence>
<feature type="transmembrane region" description="Helical" evidence="2">
    <location>
        <begin position="251"/>
        <end position="275"/>
    </location>
</feature>
<feature type="region of interest" description="Disordered" evidence="1">
    <location>
        <begin position="1"/>
        <end position="191"/>
    </location>
</feature>
<dbReference type="AlphaFoldDB" id="A0A668SU66"/>
<feature type="compositionally biased region" description="Polar residues" evidence="1">
    <location>
        <begin position="1"/>
        <end position="27"/>
    </location>
</feature>
<dbReference type="PANTHER" id="PTHR31004">
    <property type="entry name" value="TRANSMEMBRANE PROTEIN 79"/>
    <property type="match status" value="1"/>
</dbReference>
<evidence type="ECO:0008006" key="5">
    <source>
        <dbReference type="Google" id="ProtNLM"/>
    </source>
</evidence>
<dbReference type="PANTHER" id="PTHR31004:SF2">
    <property type="entry name" value="TRANSMEMBRANE PROTEIN 79A"/>
    <property type="match status" value="1"/>
</dbReference>
<organism evidence="3 4">
    <name type="scientific">Oreochromis aureus</name>
    <name type="common">Israeli tilapia</name>
    <name type="synonym">Chromis aureus</name>
    <dbReference type="NCBI Taxonomy" id="47969"/>
    <lineage>
        <taxon>Eukaryota</taxon>
        <taxon>Metazoa</taxon>
        <taxon>Chordata</taxon>
        <taxon>Craniata</taxon>
        <taxon>Vertebrata</taxon>
        <taxon>Euteleostomi</taxon>
        <taxon>Actinopterygii</taxon>
        <taxon>Neopterygii</taxon>
        <taxon>Teleostei</taxon>
        <taxon>Neoteleostei</taxon>
        <taxon>Acanthomorphata</taxon>
        <taxon>Ovalentaria</taxon>
        <taxon>Cichlomorphae</taxon>
        <taxon>Cichliformes</taxon>
        <taxon>Cichlidae</taxon>
        <taxon>African cichlids</taxon>
        <taxon>Pseudocrenilabrinae</taxon>
        <taxon>Oreochromini</taxon>
        <taxon>Oreochromis</taxon>
    </lineage>
</organism>
<reference evidence="3" key="2">
    <citation type="submission" date="2025-09" db="UniProtKB">
        <authorList>
            <consortium name="Ensembl"/>
        </authorList>
    </citation>
    <scope>IDENTIFICATION</scope>
</reference>
<dbReference type="OMA" id="PPKLRWW"/>
<keyword evidence="4" id="KW-1185">Reference proteome</keyword>
<dbReference type="GO" id="GO:0005765">
    <property type="term" value="C:lysosomal membrane"/>
    <property type="evidence" value="ECO:0007669"/>
    <property type="project" value="TreeGrafter"/>
</dbReference>
<feature type="compositionally biased region" description="Acidic residues" evidence="1">
    <location>
        <begin position="45"/>
        <end position="66"/>
    </location>
</feature>
<dbReference type="GO" id="GO:0032588">
    <property type="term" value="C:trans-Golgi network membrane"/>
    <property type="evidence" value="ECO:0007669"/>
    <property type="project" value="TreeGrafter"/>
</dbReference>
<gene>
    <name evidence="3" type="primary">LOC116320018</name>
</gene>
<feature type="compositionally biased region" description="Polar residues" evidence="1">
    <location>
        <begin position="182"/>
        <end position="191"/>
    </location>
</feature>
<evidence type="ECO:0000313" key="4">
    <source>
        <dbReference type="Proteomes" id="UP000472276"/>
    </source>
</evidence>
<dbReference type="GO" id="GO:0045055">
    <property type="term" value="P:regulated exocytosis"/>
    <property type="evidence" value="ECO:0007669"/>
    <property type="project" value="TreeGrafter"/>
</dbReference>
<keyword evidence="2" id="KW-0812">Transmembrane</keyword>
<dbReference type="Ensembl" id="ENSOABT00000018771.2">
    <property type="protein sequence ID" value="ENSOABP00000018214.1"/>
    <property type="gene ID" value="ENSOABG00000008878.2"/>
</dbReference>
<dbReference type="GeneID" id="116320018"/>
<dbReference type="Proteomes" id="UP000472276">
    <property type="component" value="Unassembled WGS sequence"/>
</dbReference>
<feature type="compositionally biased region" description="Basic and acidic residues" evidence="1">
    <location>
        <begin position="100"/>
        <end position="110"/>
    </location>
</feature>
<feature type="compositionally biased region" description="Basic and acidic residues" evidence="1">
    <location>
        <begin position="127"/>
        <end position="160"/>
    </location>
</feature>
<feature type="compositionally biased region" description="Basic and acidic residues" evidence="1">
    <location>
        <begin position="33"/>
        <end position="44"/>
    </location>
</feature>
<evidence type="ECO:0000313" key="3">
    <source>
        <dbReference type="Ensembl" id="ENSOABP00000018214.1"/>
    </source>
</evidence>
<name>A0A668SU66_OREAU</name>
<feature type="transmembrane region" description="Helical" evidence="2">
    <location>
        <begin position="287"/>
        <end position="311"/>
    </location>
</feature>
<protein>
    <recommendedName>
        <fullName evidence="5">Transmembrane protein 79a</fullName>
    </recommendedName>
</protein>
<feature type="transmembrane region" description="Helical" evidence="2">
    <location>
        <begin position="342"/>
        <end position="359"/>
    </location>
</feature>
<reference evidence="3" key="1">
    <citation type="submission" date="2025-08" db="UniProtKB">
        <authorList>
            <consortium name="Ensembl"/>
        </authorList>
    </citation>
    <scope>IDENTIFICATION</scope>
</reference>
<dbReference type="RefSeq" id="XP_031595376.1">
    <property type="nucleotide sequence ID" value="XM_031739516.2"/>
</dbReference>
<feature type="compositionally biased region" description="Acidic residues" evidence="1">
    <location>
        <begin position="161"/>
        <end position="176"/>
    </location>
</feature>
<evidence type="ECO:0000256" key="1">
    <source>
        <dbReference type="SAM" id="MobiDB-lite"/>
    </source>
</evidence>
<keyword evidence="2" id="KW-1133">Transmembrane helix</keyword>
<feature type="transmembrane region" description="Helical" evidence="2">
    <location>
        <begin position="394"/>
        <end position="414"/>
    </location>
</feature>
<proteinExistence type="predicted"/>
<keyword evidence="2" id="KW-0472">Membrane</keyword>
<accession>A0A668SU66</accession>
<dbReference type="KEGG" id="oau:116320018"/>
<feature type="transmembrane region" description="Helical" evidence="2">
    <location>
        <begin position="366"/>
        <end position="388"/>
    </location>
</feature>